<comment type="caution">
    <text evidence="1">The sequence shown here is derived from an EMBL/GenBank/DDBJ whole genome shotgun (WGS) entry which is preliminary data.</text>
</comment>
<proteinExistence type="predicted"/>
<dbReference type="RefSeq" id="WP_270113348.1">
    <property type="nucleotide sequence ID" value="NZ_BAAAOL010000017.1"/>
</dbReference>
<dbReference type="AlphaFoldDB" id="A0A9W6LGW1"/>
<keyword evidence="2" id="KW-1185">Reference proteome</keyword>
<dbReference type="EMBL" id="BSDT01000001">
    <property type="protein sequence ID" value="GLI43018.1"/>
    <property type="molecule type" value="Genomic_DNA"/>
</dbReference>
<evidence type="ECO:0000313" key="2">
    <source>
        <dbReference type="Proteomes" id="UP001144313"/>
    </source>
</evidence>
<protein>
    <submittedName>
        <fullName evidence="1">Uncharacterized protein</fullName>
    </submittedName>
</protein>
<dbReference type="Proteomes" id="UP001144313">
    <property type="component" value="Unassembled WGS sequence"/>
</dbReference>
<reference evidence="1" key="1">
    <citation type="submission" date="2022-12" db="EMBL/GenBank/DDBJ databases">
        <title>Reference genome sequencing for broad-spectrum identification of bacterial and archaeal isolates by mass spectrometry.</title>
        <authorList>
            <person name="Sekiguchi Y."/>
            <person name="Tourlousse D.M."/>
        </authorList>
    </citation>
    <scope>NUCLEOTIDE SEQUENCE</scope>
    <source>
        <strain evidence="1">LLR39Z86</strain>
    </source>
</reference>
<organism evidence="1 2">
    <name type="scientific">Glycomyces algeriensis</name>
    <dbReference type="NCBI Taxonomy" id="256037"/>
    <lineage>
        <taxon>Bacteria</taxon>
        <taxon>Bacillati</taxon>
        <taxon>Actinomycetota</taxon>
        <taxon>Actinomycetes</taxon>
        <taxon>Glycomycetales</taxon>
        <taxon>Glycomycetaceae</taxon>
        <taxon>Glycomyces</taxon>
    </lineage>
</organism>
<accession>A0A9W6LGW1</accession>
<evidence type="ECO:0000313" key="1">
    <source>
        <dbReference type="EMBL" id="GLI43018.1"/>
    </source>
</evidence>
<gene>
    <name evidence="1" type="ORF">GALLR39Z86_28680</name>
</gene>
<sequence length="45" mass="4805">MRDPLAFWALVGFAGVLLQNLNVTTVSAVRLALAHTETADTAHVL</sequence>
<name>A0A9W6LGW1_9ACTN</name>